<dbReference type="Pfam" id="PF13531">
    <property type="entry name" value="SBP_bac_11"/>
    <property type="match status" value="1"/>
</dbReference>
<feature type="chain" id="PRO_5035225409" evidence="5">
    <location>
        <begin position="30"/>
        <end position="269"/>
    </location>
</feature>
<dbReference type="InterPro" id="IPR005950">
    <property type="entry name" value="ModA"/>
</dbReference>
<keyword evidence="2 4" id="KW-0479">Metal-binding</keyword>
<reference evidence="6" key="1">
    <citation type="submission" date="2021-03" db="EMBL/GenBank/DDBJ databases">
        <title>Pengzhenrongella sicca gen. nov., sp. nov., a new member of suborder Micrococcineae isolated from High-Arctic tundra soil.</title>
        <authorList>
            <person name="Peng F."/>
        </authorList>
    </citation>
    <scope>NUCLEOTIDE SEQUENCE</scope>
    <source>
        <strain evidence="6">LRZ-2</strain>
    </source>
</reference>
<evidence type="ECO:0000256" key="3">
    <source>
        <dbReference type="ARBA" id="ARBA00022729"/>
    </source>
</evidence>
<evidence type="ECO:0000256" key="5">
    <source>
        <dbReference type="SAM" id="SignalP"/>
    </source>
</evidence>
<evidence type="ECO:0000313" key="7">
    <source>
        <dbReference type="Proteomes" id="UP000663937"/>
    </source>
</evidence>
<sequence>MRRTVRAAHVALLAGALLLAGCGSSGSDAEAGADATRSAAGADAGPSGELMVFAAASLTEAFTELGTRFEQANPSASITFNFGPSSGLATQITAGAPADVFAAASVSTLEQVVAVGDAGEPVVFARNRMELAVPADNRAGITGLSDLERSDVKVALCQPDVPCGVGASAVFAAAGLTVAPVTLESDVKAVLTKVRLGEVDAGLVYVTDVLAAGDEVAGIEIPADVNAATDYPIATLSAAESPDLAAAFVDFVLSDDGATVLTAAGFERP</sequence>
<proteinExistence type="inferred from homology"/>
<dbReference type="Proteomes" id="UP000663937">
    <property type="component" value="Chromosome"/>
</dbReference>
<dbReference type="PROSITE" id="PS51257">
    <property type="entry name" value="PROKAR_LIPOPROTEIN"/>
    <property type="match status" value="1"/>
</dbReference>
<dbReference type="Gene3D" id="3.40.190.10">
    <property type="entry name" value="Periplasmic binding protein-like II"/>
    <property type="match status" value="2"/>
</dbReference>
<keyword evidence="4" id="KW-0500">Molybdenum</keyword>
<dbReference type="PANTHER" id="PTHR30632:SF0">
    <property type="entry name" value="SULFATE-BINDING PROTEIN"/>
    <property type="match status" value="1"/>
</dbReference>
<dbReference type="RefSeq" id="WP_227424494.1">
    <property type="nucleotide sequence ID" value="NZ_CP071868.1"/>
</dbReference>
<feature type="binding site" evidence="4">
    <location>
        <position position="85"/>
    </location>
    <ligand>
        <name>molybdate</name>
        <dbReference type="ChEBI" id="CHEBI:36264"/>
    </ligand>
</feature>
<feature type="binding site" evidence="4">
    <location>
        <position position="205"/>
    </location>
    <ligand>
        <name>molybdate</name>
        <dbReference type="ChEBI" id="CHEBI:36264"/>
    </ligand>
</feature>
<dbReference type="GO" id="GO:0015689">
    <property type="term" value="P:molybdate ion transport"/>
    <property type="evidence" value="ECO:0007669"/>
    <property type="project" value="InterPro"/>
</dbReference>
<evidence type="ECO:0000256" key="2">
    <source>
        <dbReference type="ARBA" id="ARBA00022723"/>
    </source>
</evidence>
<dbReference type="NCBIfam" id="TIGR01256">
    <property type="entry name" value="modA"/>
    <property type="match status" value="1"/>
</dbReference>
<dbReference type="KEGG" id="psic:J4E96_03940"/>
<evidence type="ECO:0000256" key="1">
    <source>
        <dbReference type="ARBA" id="ARBA00009175"/>
    </source>
</evidence>
<keyword evidence="7" id="KW-1185">Reference proteome</keyword>
<organism evidence="6 7">
    <name type="scientific">Pengzhenrongella sicca</name>
    <dbReference type="NCBI Taxonomy" id="2819238"/>
    <lineage>
        <taxon>Bacteria</taxon>
        <taxon>Bacillati</taxon>
        <taxon>Actinomycetota</taxon>
        <taxon>Actinomycetes</taxon>
        <taxon>Micrococcales</taxon>
        <taxon>Pengzhenrongella</taxon>
    </lineage>
</organism>
<dbReference type="SUPFAM" id="SSF53850">
    <property type="entry name" value="Periplasmic binding protein-like II"/>
    <property type="match status" value="1"/>
</dbReference>
<dbReference type="EMBL" id="CP071868">
    <property type="protein sequence ID" value="QTE30176.1"/>
    <property type="molecule type" value="Genomic_DNA"/>
</dbReference>
<name>A0A8A4ZI28_9MICO</name>
<dbReference type="InterPro" id="IPR050682">
    <property type="entry name" value="ModA/WtpA"/>
</dbReference>
<gene>
    <name evidence="6" type="primary">modA</name>
    <name evidence="6" type="ORF">J4E96_03940</name>
</gene>
<dbReference type="GO" id="GO:0030973">
    <property type="term" value="F:molybdate ion binding"/>
    <property type="evidence" value="ECO:0007669"/>
    <property type="project" value="TreeGrafter"/>
</dbReference>
<dbReference type="PIRSF" id="PIRSF004846">
    <property type="entry name" value="ModA"/>
    <property type="match status" value="1"/>
</dbReference>
<comment type="similarity">
    <text evidence="1">Belongs to the bacterial solute-binding protein ModA family.</text>
</comment>
<feature type="signal peptide" evidence="5">
    <location>
        <begin position="1"/>
        <end position="29"/>
    </location>
</feature>
<feature type="binding site" evidence="4">
    <location>
        <position position="187"/>
    </location>
    <ligand>
        <name>molybdate</name>
        <dbReference type="ChEBI" id="CHEBI:36264"/>
    </ligand>
</feature>
<dbReference type="AlphaFoldDB" id="A0A8A4ZI28"/>
<protein>
    <submittedName>
        <fullName evidence="6">Molybdate ABC transporter substrate-binding protein</fullName>
    </submittedName>
</protein>
<accession>A0A8A4ZI28</accession>
<keyword evidence="3 5" id="KW-0732">Signal</keyword>
<evidence type="ECO:0000256" key="4">
    <source>
        <dbReference type="PIRSR" id="PIRSR004846-1"/>
    </source>
</evidence>
<dbReference type="PANTHER" id="PTHR30632">
    <property type="entry name" value="MOLYBDATE-BINDING PERIPLASMIC PROTEIN"/>
    <property type="match status" value="1"/>
</dbReference>
<feature type="binding site" evidence="4">
    <location>
        <position position="57"/>
    </location>
    <ligand>
        <name>molybdate</name>
        <dbReference type="ChEBI" id="CHEBI:36264"/>
    </ligand>
</feature>
<dbReference type="GO" id="GO:0046872">
    <property type="term" value="F:metal ion binding"/>
    <property type="evidence" value="ECO:0007669"/>
    <property type="project" value="UniProtKB-KW"/>
</dbReference>
<evidence type="ECO:0000313" key="6">
    <source>
        <dbReference type="EMBL" id="QTE30176.1"/>
    </source>
</evidence>